<dbReference type="Pfam" id="PF01694">
    <property type="entry name" value="Rhomboid"/>
    <property type="match status" value="1"/>
</dbReference>
<evidence type="ECO:0000256" key="5">
    <source>
        <dbReference type="ARBA" id="ARBA00022989"/>
    </source>
</evidence>
<protein>
    <submittedName>
        <fullName evidence="9">Rhomboid family intramembrane serine protease</fullName>
    </submittedName>
</protein>
<evidence type="ECO:0000256" key="6">
    <source>
        <dbReference type="ARBA" id="ARBA00023136"/>
    </source>
</evidence>
<gene>
    <name evidence="9" type="ORF">CDL10_04915</name>
</gene>
<comment type="subcellular location">
    <subcellularLocation>
        <location evidence="1">Membrane</location>
        <topology evidence="1">Multi-pass membrane protein</topology>
    </subcellularLocation>
</comment>
<keyword evidence="9" id="KW-0645">Protease</keyword>
<reference evidence="9 10" key="1">
    <citation type="submission" date="2017-06" db="EMBL/GenBank/DDBJ databases">
        <title>Description of Avrilella dinanensis gen. nov. sp. nov.</title>
        <authorList>
            <person name="Leyer C."/>
            <person name="Sassi M."/>
            <person name="Minet J."/>
            <person name="Kayal S."/>
            <person name="Cattoir V."/>
        </authorList>
    </citation>
    <scope>NUCLEOTIDE SEQUENCE [LARGE SCALE GENOMIC DNA]</scope>
    <source>
        <strain evidence="9 10">UR159</strain>
    </source>
</reference>
<evidence type="ECO:0000259" key="8">
    <source>
        <dbReference type="Pfam" id="PF01694"/>
    </source>
</evidence>
<evidence type="ECO:0000313" key="9">
    <source>
        <dbReference type="EMBL" id="PJR03938.1"/>
    </source>
</evidence>
<name>A0A2M9R4Z5_9FLAO</name>
<keyword evidence="10" id="KW-1185">Reference proteome</keyword>
<dbReference type="OrthoDB" id="9813074at2"/>
<evidence type="ECO:0000256" key="4">
    <source>
        <dbReference type="ARBA" id="ARBA00022801"/>
    </source>
</evidence>
<keyword evidence="3 7" id="KW-0812">Transmembrane</keyword>
<comment type="similarity">
    <text evidence="2">Belongs to the peptidase S54 family.</text>
</comment>
<dbReference type="PANTHER" id="PTHR43731">
    <property type="entry name" value="RHOMBOID PROTEASE"/>
    <property type="match status" value="1"/>
</dbReference>
<comment type="caution">
    <text evidence="9">The sequence shown here is derived from an EMBL/GenBank/DDBJ whole genome shotgun (WGS) entry which is preliminary data.</text>
</comment>
<dbReference type="GO" id="GO:0004252">
    <property type="term" value="F:serine-type endopeptidase activity"/>
    <property type="evidence" value="ECO:0007669"/>
    <property type="project" value="InterPro"/>
</dbReference>
<accession>A0A2M9R4Z5</accession>
<keyword evidence="4" id="KW-0378">Hydrolase</keyword>
<dbReference type="PANTHER" id="PTHR43731:SF14">
    <property type="entry name" value="PRESENILIN-ASSOCIATED RHOMBOID-LIKE PROTEIN, MITOCHONDRIAL"/>
    <property type="match status" value="1"/>
</dbReference>
<feature type="transmembrane region" description="Helical" evidence="7">
    <location>
        <begin position="44"/>
        <end position="70"/>
    </location>
</feature>
<proteinExistence type="inferred from homology"/>
<keyword evidence="5 7" id="KW-1133">Transmembrane helix</keyword>
<dbReference type="EMBL" id="NIPO01000001">
    <property type="protein sequence ID" value="PJR03938.1"/>
    <property type="molecule type" value="Genomic_DNA"/>
</dbReference>
<dbReference type="InterPro" id="IPR035952">
    <property type="entry name" value="Rhomboid-like_sf"/>
</dbReference>
<feature type="transmembrane region" description="Helical" evidence="7">
    <location>
        <begin position="133"/>
        <end position="153"/>
    </location>
</feature>
<feature type="domain" description="Peptidase S54 rhomboid" evidence="8">
    <location>
        <begin position="41"/>
        <end position="183"/>
    </location>
</feature>
<organism evidence="9 10">
    <name type="scientific">Avrilella dinanensis</name>
    <dbReference type="NCBI Taxonomy" id="2008672"/>
    <lineage>
        <taxon>Bacteria</taxon>
        <taxon>Pseudomonadati</taxon>
        <taxon>Bacteroidota</taxon>
        <taxon>Flavobacteriia</taxon>
        <taxon>Flavobacteriales</taxon>
        <taxon>Flavobacteriaceae</taxon>
        <taxon>Avrilella</taxon>
    </lineage>
</organism>
<feature type="transmembrane region" description="Helical" evidence="7">
    <location>
        <begin position="192"/>
        <end position="210"/>
    </location>
</feature>
<feature type="transmembrane region" description="Helical" evidence="7">
    <location>
        <begin position="109"/>
        <end position="127"/>
    </location>
</feature>
<evidence type="ECO:0000256" key="2">
    <source>
        <dbReference type="ARBA" id="ARBA00009045"/>
    </source>
</evidence>
<evidence type="ECO:0000256" key="7">
    <source>
        <dbReference type="SAM" id="Phobius"/>
    </source>
</evidence>
<dbReference type="InterPro" id="IPR022764">
    <property type="entry name" value="Peptidase_S54_rhomboid_dom"/>
</dbReference>
<dbReference type="Gene3D" id="1.20.1540.10">
    <property type="entry name" value="Rhomboid-like"/>
    <property type="match status" value="1"/>
</dbReference>
<evidence type="ECO:0000256" key="3">
    <source>
        <dbReference type="ARBA" id="ARBA00022692"/>
    </source>
</evidence>
<dbReference type="InterPro" id="IPR050925">
    <property type="entry name" value="Rhomboid_protease_S54"/>
</dbReference>
<dbReference type="RefSeq" id="WP_100677504.1">
    <property type="nucleotide sequence ID" value="NZ_JAJUJS010000048.1"/>
</dbReference>
<keyword evidence="6 7" id="KW-0472">Membrane</keyword>
<dbReference type="Proteomes" id="UP000231960">
    <property type="component" value="Unassembled WGS sequence"/>
</dbReference>
<dbReference type="SUPFAM" id="SSF144091">
    <property type="entry name" value="Rhomboid-like"/>
    <property type="match status" value="1"/>
</dbReference>
<sequence>MTTDLIIILLIAVNVIVSYKGFNDRAFFSKYMFHIGKIQQGERIRMISSAFLHADVTHLIFNMLTLYIFAPIIIGYFGYVIFLVIYFISLLAGNLFTLKQHQNEPNYSAIGASGAVTGIVYGSIAIYPEMSLYLFFIPIPIPAYIFAIGYMLYSLYGMKKQLGMIGHSAHIGGAVGGLITTILFDINLMLDNYFIILLMLVPIILFFLFLQKK</sequence>
<evidence type="ECO:0000256" key="1">
    <source>
        <dbReference type="ARBA" id="ARBA00004141"/>
    </source>
</evidence>
<dbReference type="AlphaFoldDB" id="A0A2M9R4Z5"/>
<feature type="transmembrane region" description="Helical" evidence="7">
    <location>
        <begin position="6"/>
        <end position="23"/>
    </location>
</feature>
<feature type="transmembrane region" description="Helical" evidence="7">
    <location>
        <begin position="165"/>
        <end position="186"/>
    </location>
</feature>
<feature type="transmembrane region" description="Helical" evidence="7">
    <location>
        <begin position="76"/>
        <end position="97"/>
    </location>
</feature>
<evidence type="ECO:0000313" key="10">
    <source>
        <dbReference type="Proteomes" id="UP000231960"/>
    </source>
</evidence>
<dbReference type="GO" id="GO:0016020">
    <property type="term" value="C:membrane"/>
    <property type="evidence" value="ECO:0007669"/>
    <property type="project" value="UniProtKB-SubCell"/>
</dbReference>
<dbReference type="GO" id="GO:0006508">
    <property type="term" value="P:proteolysis"/>
    <property type="evidence" value="ECO:0007669"/>
    <property type="project" value="UniProtKB-KW"/>
</dbReference>